<name>A0A9W8TUJ9_9AGAR</name>
<feature type="compositionally biased region" description="Polar residues" evidence="1">
    <location>
        <begin position="14"/>
        <end position="23"/>
    </location>
</feature>
<dbReference type="InterPro" id="IPR040976">
    <property type="entry name" value="Pkinase_fungal"/>
</dbReference>
<dbReference type="EMBL" id="JANVFU010000014">
    <property type="protein sequence ID" value="KAJ3740497.1"/>
    <property type="molecule type" value="Genomic_DNA"/>
</dbReference>
<feature type="domain" description="Fungal-type protein kinase" evidence="2">
    <location>
        <begin position="202"/>
        <end position="531"/>
    </location>
</feature>
<dbReference type="AlphaFoldDB" id="A0A9W8TUJ9"/>
<dbReference type="Pfam" id="PF17667">
    <property type="entry name" value="Pkinase_fungal"/>
    <property type="match status" value="1"/>
</dbReference>
<protein>
    <recommendedName>
        <fullName evidence="2">Fungal-type protein kinase domain-containing protein</fullName>
    </recommendedName>
</protein>
<evidence type="ECO:0000256" key="1">
    <source>
        <dbReference type="SAM" id="MobiDB-lite"/>
    </source>
</evidence>
<evidence type="ECO:0000313" key="4">
    <source>
        <dbReference type="Proteomes" id="UP001142393"/>
    </source>
</evidence>
<gene>
    <name evidence="3" type="ORF">DFH05DRAFT_1545897</name>
</gene>
<evidence type="ECO:0000259" key="2">
    <source>
        <dbReference type="Pfam" id="PF17667"/>
    </source>
</evidence>
<sequence>MTVPASQFYAKPNHPTTHPNRLSTPPPLPIPVPDTQTHNPLPSTQPFSSLNGYYIQSAFVDAAKELKGKFVAVKPQVFLDKYLPEHPGIPLVTYESFKKASEQRPESEMYEPLIDALKPFLKTGWSMINTSTNPDPDSGFLDGHKIKPDITVYSDRKPSNDNPCRACDMETFLELKVDVQRDGFYLDKSDPLNISFEKNGGESRDTRGQLVTYLNAMQASQFRTHGFGVLILGNKCRLLRHTRSGIEVTSRFAYTSSKNSYLQTFFWRLSHARSALRGIDETFEAQHNVDLKIQDLLKAYRKPIWKVPVGDSSFYVSKPFTRSHHDPVGRGTRCFVAVDSRTLQTCVLKDVWRVVGYHREGEVYNRLHEHSVENIPNILAEGDVEAGESVSCGVFDPDWTIPTDSTIRPHRHYRIVLGVVGEPIAEFRSTWELTKCMLDAIKAHRDAVLNAKVEHRDISPGNILIVRSQDGKATGNLIDWELSKYCEEEGNRVYERAGTVQFMAARLLSKEPTARTVGDDLESFMLVFLWLAARYAPNKMSPAYRGEMLYVYDTPYNQLNKEMFMLVGSATPRRFQLHSTSLTKILVKLMQQYSARYAMPYDNDEALALDINKKQAMLETHGWMIDTVQEALKDEDWYAAKDGAQRQDCTPPVVKEKSRKRKSAYTEYDQVFVPRKKQRGENQLSFNELENTTNISSIKV</sequence>
<dbReference type="PANTHER" id="PTHR38248">
    <property type="entry name" value="FUNK1 6"/>
    <property type="match status" value="1"/>
</dbReference>
<feature type="region of interest" description="Disordered" evidence="1">
    <location>
        <begin position="1"/>
        <end position="45"/>
    </location>
</feature>
<organism evidence="3 4">
    <name type="scientific">Lentinula detonsa</name>
    <dbReference type="NCBI Taxonomy" id="2804962"/>
    <lineage>
        <taxon>Eukaryota</taxon>
        <taxon>Fungi</taxon>
        <taxon>Dikarya</taxon>
        <taxon>Basidiomycota</taxon>
        <taxon>Agaricomycotina</taxon>
        <taxon>Agaricomycetes</taxon>
        <taxon>Agaricomycetidae</taxon>
        <taxon>Agaricales</taxon>
        <taxon>Marasmiineae</taxon>
        <taxon>Omphalotaceae</taxon>
        <taxon>Lentinula</taxon>
    </lineage>
</organism>
<dbReference type="Proteomes" id="UP001142393">
    <property type="component" value="Unassembled WGS sequence"/>
</dbReference>
<proteinExistence type="predicted"/>
<dbReference type="SUPFAM" id="SSF56112">
    <property type="entry name" value="Protein kinase-like (PK-like)"/>
    <property type="match status" value="1"/>
</dbReference>
<dbReference type="Gene3D" id="1.10.510.10">
    <property type="entry name" value="Transferase(Phosphotransferase) domain 1"/>
    <property type="match status" value="1"/>
</dbReference>
<feature type="compositionally biased region" description="Polar residues" evidence="1">
    <location>
        <begin position="34"/>
        <end position="45"/>
    </location>
</feature>
<accession>A0A9W8TUJ9</accession>
<comment type="caution">
    <text evidence="3">The sequence shown here is derived from an EMBL/GenBank/DDBJ whole genome shotgun (WGS) entry which is preliminary data.</text>
</comment>
<dbReference type="InterPro" id="IPR011009">
    <property type="entry name" value="Kinase-like_dom_sf"/>
</dbReference>
<evidence type="ECO:0000313" key="3">
    <source>
        <dbReference type="EMBL" id="KAJ3740497.1"/>
    </source>
</evidence>
<reference evidence="3 4" key="1">
    <citation type="journal article" date="2023" name="Proc. Natl. Acad. Sci. U.S.A.">
        <title>A global phylogenomic analysis of the shiitake genus Lentinula.</title>
        <authorList>
            <person name="Sierra-Patev S."/>
            <person name="Min B."/>
            <person name="Naranjo-Ortiz M."/>
            <person name="Looney B."/>
            <person name="Konkel Z."/>
            <person name="Slot J.C."/>
            <person name="Sakamoto Y."/>
            <person name="Steenwyk J.L."/>
            <person name="Rokas A."/>
            <person name="Carro J."/>
            <person name="Camarero S."/>
            <person name="Ferreira P."/>
            <person name="Molpeceres G."/>
            <person name="Ruiz-Duenas F.J."/>
            <person name="Serrano A."/>
            <person name="Henrissat B."/>
            <person name="Drula E."/>
            <person name="Hughes K.W."/>
            <person name="Mata J.L."/>
            <person name="Ishikawa N.K."/>
            <person name="Vargas-Isla R."/>
            <person name="Ushijima S."/>
            <person name="Smith C.A."/>
            <person name="Donoghue J."/>
            <person name="Ahrendt S."/>
            <person name="Andreopoulos W."/>
            <person name="He G."/>
            <person name="LaButti K."/>
            <person name="Lipzen A."/>
            <person name="Ng V."/>
            <person name="Riley R."/>
            <person name="Sandor L."/>
            <person name="Barry K."/>
            <person name="Martinez A.T."/>
            <person name="Xiao Y."/>
            <person name="Gibbons J.G."/>
            <person name="Terashima K."/>
            <person name="Grigoriev I.V."/>
            <person name="Hibbett D."/>
        </authorList>
    </citation>
    <scope>NUCLEOTIDE SEQUENCE [LARGE SCALE GENOMIC DNA]</scope>
    <source>
        <strain evidence="3 4">TFB7810</strain>
    </source>
</reference>
<keyword evidence="4" id="KW-1185">Reference proteome</keyword>
<dbReference type="PANTHER" id="PTHR38248:SF2">
    <property type="entry name" value="FUNK1 11"/>
    <property type="match status" value="1"/>
</dbReference>